<dbReference type="InterPro" id="IPR050129">
    <property type="entry name" value="Zn_alcohol_dh"/>
</dbReference>
<proteinExistence type="inferred from homology"/>
<dbReference type="RefSeq" id="WP_071316668.1">
    <property type="nucleotide sequence ID" value="NZ_CP063356.2"/>
</dbReference>
<name>A0A1S2M7L4_9BACI</name>
<dbReference type="OrthoDB" id="9769198at2"/>
<dbReference type="InterPro" id="IPR013154">
    <property type="entry name" value="ADH-like_N"/>
</dbReference>
<dbReference type="CDD" id="cd08231">
    <property type="entry name" value="MDR_TM0436_like"/>
    <property type="match status" value="1"/>
</dbReference>
<reference evidence="8" key="4">
    <citation type="submission" date="2020-10" db="EMBL/GenBank/DDBJ databases">
        <authorList>
            <person name="Bassil N.M."/>
            <person name="Lloyd J.R."/>
        </authorList>
    </citation>
    <scope>NUCLEOTIDE SEQUENCE</scope>
    <source>
        <strain evidence="8">NB2006</strain>
    </source>
</reference>
<sequence length="365" mass="40120">MKGKVAAMTGVREIEIKEYEVPKAEKGSVIMEVIKSNICGSDVHMWEGKHLFKNHVLGHEMVGRITDLGEGVVTDYAGEEVNLGDRIVPVYYLTCQKCEACLNGHFNICTHGSDYQGQLAEKYPHFTGGFATHYVVHSNQYFYKVPDNVPDNVAAGANCGISQMVYAMDISGLKINDTIVIQGAGGLGLFAAAISNTMGANVIVIDSVGSRLVDAKKFGANHVIDMREMDTVEKRIEEIKRLTNGKGADFVLDVAGVPAAFDEAVRIAKIGGTILELGNVSIDESQSVSILPGLITRKCLTVKGILRYQPWYLHKTLQFLEKYNDKYPFNSLTDRTYSLNESQLALHKAATKEVTRAIIEPNKEE</sequence>
<evidence type="ECO:0000313" key="7">
    <source>
        <dbReference type="EMBL" id="OIJ20473.1"/>
    </source>
</evidence>
<dbReference type="PANTHER" id="PTHR43401">
    <property type="entry name" value="L-THREONINE 3-DEHYDROGENASE"/>
    <property type="match status" value="1"/>
</dbReference>
<evidence type="ECO:0000256" key="4">
    <source>
        <dbReference type="RuleBase" id="RU361277"/>
    </source>
</evidence>
<dbReference type="SUPFAM" id="SSF51735">
    <property type="entry name" value="NAD(P)-binding Rossmann-fold domains"/>
    <property type="match status" value="1"/>
</dbReference>
<reference evidence="8 9" key="3">
    <citation type="journal article" date="2019" name="Int. J. Syst. Evol. Microbiol.">
        <title>Anaerobacillus isosaccharinicus sp. nov., an alkaliphilic bacterium which degrades isosaccharinic acid.</title>
        <authorList>
            <person name="Bassil N.M."/>
            <person name="Lloyd J.R."/>
        </authorList>
    </citation>
    <scope>NUCLEOTIDE SEQUENCE [LARGE SCALE GENOMIC DNA]</scope>
    <source>
        <strain evidence="8 9">NB2006</strain>
    </source>
</reference>
<dbReference type="Gene3D" id="3.40.50.720">
    <property type="entry name" value="NAD(P)-binding Rossmann-like Domain"/>
    <property type="match status" value="1"/>
</dbReference>
<dbReference type="Proteomes" id="UP000180175">
    <property type="component" value="Chromosome"/>
</dbReference>
<evidence type="ECO:0000256" key="3">
    <source>
        <dbReference type="ARBA" id="ARBA00023002"/>
    </source>
</evidence>
<organism evidence="7 9">
    <name type="scientific">Anaerobacillus isosaccharinicus</name>
    <dbReference type="NCBI Taxonomy" id="1532552"/>
    <lineage>
        <taxon>Bacteria</taxon>
        <taxon>Bacillati</taxon>
        <taxon>Bacillota</taxon>
        <taxon>Bacilli</taxon>
        <taxon>Bacillales</taxon>
        <taxon>Bacillaceae</taxon>
        <taxon>Anaerobacillus</taxon>
    </lineage>
</organism>
<evidence type="ECO:0000256" key="1">
    <source>
        <dbReference type="ARBA" id="ARBA00022723"/>
    </source>
</evidence>
<dbReference type="InterPro" id="IPR013149">
    <property type="entry name" value="ADH-like_C"/>
</dbReference>
<gene>
    <name evidence="8" type="ORF">AWH56_002825</name>
    <name evidence="7" type="ORF">AWH56_08120</name>
</gene>
<dbReference type="InterPro" id="IPR002328">
    <property type="entry name" value="ADH_Zn_CS"/>
</dbReference>
<evidence type="ECO:0000259" key="5">
    <source>
        <dbReference type="Pfam" id="PF00107"/>
    </source>
</evidence>
<dbReference type="InterPro" id="IPR036291">
    <property type="entry name" value="NAD(P)-bd_dom_sf"/>
</dbReference>
<protein>
    <submittedName>
        <fullName evidence="7">Zinc-binding alcohol dehydrogenase</fullName>
    </submittedName>
    <submittedName>
        <fullName evidence="8">Zinc-binding dehydrogenase</fullName>
    </submittedName>
</protein>
<comment type="similarity">
    <text evidence="4">Belongs to the zinc-containing alcohol dehydrogenase family.</text>
</comment>
<dbReference type="Gene3D" id="3.90.180.10">
    <property type="entry name" value="Medium-chain alcohol dehydrogenases, catalytic domain"/>
    <property type="match status" value="1"/>
</dbReference>
<feature type="domain" description="Alcohol dehydrogenase-like N-terminal" evidence="6">
    <location>
        <begin position="26"/>
        <end position="147"/>
    </location>
</feature>
<dbReference type="InterPro" id="IPR011032">
    <property type="entry name" value="GroES-like_sf"/>
</dbReference>
<reference evidence="7 9" key="1">
    <citation type="submission" date="2016-10" db="EMBL/GenBank/DDBJ databases">
        <title>Draft genome sequences of four alkaliphilic bacteria belonging to the Anaerobacillus genus.</title>
        <authorList>
            <person name="Bassil N.M."/>
            <person name="Lloyd J.R."/>
        </authorList>
    </citation>
    <scope>NUCLEOTIDE SEQUENCE [LARGE SCALE GENOMIC DNA]</scope>
    <source>
        <strain evidence="7 9">NB2006</strain>
    </source>
</reference>
<dbReference type="Pfam" id="PF08240">
    <property type="entry name" value="ADH_N"/>
    <property type="match status" value="1"/>
</dbReference>
<keyword evidence="1 4" id="KW-0479">Metal-binding</keyword>
<dbReference type="SUPFAM" id="SSF50129">
    <property type="entry name" value="GroES-like"/>
    <property type="match status" value="1"/>
</dbReference>
<dbReference type="Pfam" id="PF00107">
    <property type="entry name" value="ADH_zinc_N"/>
    <property type="match status" value="1"/>
</dbReference>
<reference evidence="8 9" key="2">
    <citation type="journal article" date="2017" name="Genome Announc.">
        <title>Draft Genome Sequences of Four Alkaliphilic Bacteria Belonging to the Anaerobacillus Genus.</title>
        <authorList>
            <person name="Bassil N.M."/>
            <person name="Lloyd J.R."/>
        </authorList>
    </citation>
    <scope>NUCLEOTIDE SEQUENCE [LARGE SCALE GENOMIC DNA]</scope>
    <source>
        <strain evidence="8 9">NB2006</strain>
    </source>
</reference>
<dbReference type="GO" id="GO:0008270">
    <property type="term" value="F:zinc ion binding"/>
    <property type="evidence" value="ECO:0007669"/>
    <property type="project" value="InterPro"/>
</dbReference>
<feature type="domain" description="Alcohol dehydrogenase-like C-terminal" evidence="5">
    <location>
        <begin position="186"/>
        <end position="321"/>
    </location>
</feature>
<dbReference type="KEGG" id="aia:AWH56_002825"/>
<dbReference type="EMBL" id="LQXD01000071">
    <property type="protein sequence ID" value="OIJ20473.1"/>
    <property type="molecule type" value="Genomic_DNA"/>
</dbReference>
<evidence type="ECO:0000259" key="6">
    <source>
        <dbReference type="Pfam" id="PF08240"/>
    </source>
</evidence>
<keyword evidence="9" id="KW-1185">Reference proteome</keyword>
<evidence type="ECO:0000313" key="9">
    <source>
        <dbReference type="Proteomes" id="UP000180175"/>
    </source>
</evidence>
<dbReference type="EMBL" id="CP063356">
    <property type="protein sequence ID" value="QOY36626.1"/>
    <property type="molecule type" value="Genomic_DNA"/>
</dbReference>
<dbReference type="AlphaFoldDB" id="A0A1S2M7L4"/>
<evidence type="ECO:0000313" key="8">
    <source>
        <dbReference type="EMBL" id="QOY36626.1"/>
    </source>
</evidence>
<dbReference type="GO" id="GO:0016491">
    <property type="term" value="F:oxidoreductase activity"/>
    <property type="evidence" value="ECO:0007669"/>
    <property type="project" value="UniProtKB-KW"/>
</dbReference>
<accession>A0A1S2M7L4</accession>
<dbReference type="PROSITE" id="PS00059">
    <property type="entry name" value="ADH_ZINC"/>
    <property type="match status" value="1"/>
</dbReference>
<evidence type="ECO:0000256" key="2">
    <source>
        <dbReference type="ARBA" id="ARBA00022833"/>
    </source>
</evidence>
<keyword evidence="3" id="KW-0560">Oxidoreductase</keyword>
<keyword evidence="2 4" id="KW-0862">Zinc</keyword>
<comment type="cofactor">
    <cofactor evidence="4">
        <name>Zn(2+)</name>
        <dbReference type="ChEBI" id="CHEBI:29105"/>
    </cofactor>
</comment>